<dbReference type="EMBL" id="JACSPP010000053">
    <property type="protein sequence ID" value="MBD8041488.1"/>
    <property type="molecule type" value="Genomic_DNA"/>
</dbReference>
<organism evidence="4 5">
    <name type="scientific">Phocaeicola intestinalis</name>
    <dbReference type="NCBI Taxonomy" id="2762212"/>
    <lineage>
        <taxon>Bacteria</taxon>
        <taxon>Pseudomonadati</taxon>
        <taxon>Bacteroidota</taxon>
        <taxon>Bacteroidia</taxon>
        <taxon>Bacteroidales</taxon>
        <taxon>Bacteroidaceae</taxon>
        <taxon>Phocaeicola</taxon>
    </lineage>
</organism>
<comment type="caution">
    <text evidence="4">The sequence shown here is derived from an EMBL/GenBank/DDBJ whole genome shotgun (WGS) entry which is preliminary data.</text>
</comment>
<dbReference type="Pfam" id="PF19527">
    <property type="entry name" value="DUF6055"/>
    <property type="match status" value="1"/>
</dbReference>
<dbReference type="InterPro" id="IPR032339">
    <property type="entry name" value="DUF4859"/>
</dbReference>
<feature type="domain" description="DUF4859" evidence="3">
    <location>
        <begin position="617"/>
        <end position="736"/>
    </location>
</feature>
<sequence>MTTKLNWLLLCFTAIFAFYFTSCKDDEEEYSADYLLAIAEEDMNISVDAETTSYEIELTARAIWKATVTAGNEDGWLTLENDGDTGGVNTLSFSMEENTTGATRTATITITCHTAQKEITVTQSGSDLQIMDESEIEDFEKYYKPAEFASMDMLRSDAQWSWFRSKQSEHFFVFWEAGFGDDPNAETVPANMRVDIDDLLEKAEQFYQTNIEKLGFAETGQGKSSLDQYKMEIYLLYQEEWLATGSGYDDVIGALWVNPSTCQPVGSTIAHEIGHSFQYQVYCDKVYQGEANDFQTGFRYGYEGSNGGNGFWEQCAQWQSFQDYPEEMFTTYNFDVWLANNHRHFEHEWMRYASYWLQTYWTDKHGDDAVANVWKNSHAPEDAIAAYMRLYANNSWETMKEELYDYAARMATFDINGIREYSDGYLGRYSTTLYPTADGYYQVAYADCPETTGFNVIALNVPEGQTTVSADFEGLMPGSPLAADDPGEYMDTEVVAGTVDTYNNIGDASDAGWSYGFVALTSGGTRVYSERYAAEAGNASFTVPAGTEQLYFIVQAAPKTYKAHPWDEKDLTDEQWPYKVKFNGTDLLGSVVIDPDAQPTDVTFTYDLSFPATTNGDYTGTTVSVINEGDMEELAQAFVMQPSLIASKIMEANATPAEGQIAFAAVQADGSLEYNCTANGLGFWYDKAGNAIGWGDDSYVYSEFNKDTFTFTIGQFPDHCTAGDTYTIREALVYTLNGTQYTATFVFNIRIL</sequence>
<keyword evidence="5" id="KW-1185">Reference proteome</keyword>
<protein>
    <submittedName>
        <fullName evidence="4">DUF4859 domain-containing protein</fullName>
    </submittedName>
</protein>
<evidence type="ECO:0000313" key="4">
    <source>
        <dbReference type="EMBL" id="MBD8041488.1"/>
    </source>
</evidence>
<feature type="chain" id="PRO_5046541752" evidence="1">
    <location>
        <begin position="20"/>
        <end position="752"/>
    </location>
</feature>
<dbReference type="RefSeq" id="WP_191764894.1">
    <property type="nucleotide sequence ID" value="NZ_JACSPP010000053.1"/>
</dbReference>
<evidence type="ECO:0000259" key="2">
    <source>
        <dbReference type="Pfam" id="PF13004"/>
    </source>
</evidence>
<feature type="signal peptide" evidence="1">
    <location>
        <begin position="1"/>
        <end position="19"/>
    </location>
</feature>
<name>A0ABR8YB99_9BACT</name>
<accession>A0ABR8YB99</accession>
<feature type="domain" description="BACON" evidence="2">
    <location>
        <begin position="69"/>
        <end position="124"/>
    </location>
</feature>
<dbReference type="Pfam" id="PF13004">
    <property type="entry name" value="BACON"/>
    <property type="match status" value="1"/>
</dbReference>
<gene>
    <name evidence="4" type="ORF">H9625_13765</name>
</gene>
<dbReference type="InterPro" id="IPR013783">
    <property type="entry name" value="Ig-like_fold"/>
</dbReference>
<evidence type="ECO:0000259" key="3">
    <source>
        <dbReference type="Pfam" id="PF16151"/>
    </source>
</evidence>
<keyword evidence="1" id="KW-0732">Signal</keyword>
<evidence type="ECO:0000313" key="5">
    <source>
        <dbReference type="Proteomes" id="UP000620874"/>
    </source>
</evidence>
<dbReference type="Gene3D" id="2.60.40.10">
    <property type="entry name" value="Immunoglobulins"/>
    <property type="match status" value="1"/>
</dbReference>
<proteinExistence type="predicted"/>
<evidence type="ECO:0000256" key="1">
    <source>
        <dbReference type="SAM" id="SignalP"/>
    </source>
</evidence>
<dbReference type="InterPro" id="IPR024361">
    <property type="entry name" value="BACON"/>
</dbReference>
<dbReference type="Proteomes" id="UP000620874">
    <property type="component" value="Unassembled WGS sequence"/>
</dbReference>
<dbReference type="InterPro" id="IPR045690">
    <property type="entry name" value="DUF6055"/>
</dbReference>
<dbReference type="Pfam" id="PF16151">
    <property type="entry name" value="DUF4859"/>
    <property type="match status" value="1"/>
</dbReference>
<reference evidence="4 5" key="1">
    <citation type="submission" date="2020-08" db="EMBL/GenBank/DDBJ databases">
        <title>A Genomic Blueprint of the Chicken Gut Microbiome.</title>
        <authorList>
            <person name="Gilroy R."/>
            <person name="Ravi A."/>
            <person name="Getino M."/>
            <person name="Pursley I."/>
            <person name="Horton D.L."/>
            <person name="Alikhan N.-F."/>
            <person name="Baker D."/>
            <person name="Gharbi K."/>
            <person name="Hall N."/>
            <person name="Watson M."/>
            <person name="Adriaenssens E.M."/>
            <person name="Foster-Nyarko E."/>
            <person name="Jarju S."/>
            <person name="Secka A."/>
            <person name="Antonio M."/>
            <person name="Oren A."/>
            <person name="Chaudhuri R."/>
            <person name="La Ragione R.M."/>
            <person name="Hildebrand F."/>
            <person name="Pallen M.J."/>
        </authorList>
    </citation>
    <scope>NUCLEOTIDE SEQUENCE [LARGE SCALE GENOMIC DNA]</scope>
    <source>
        <strain evidence="4 5">Sa1CVN1</strain>
    </source>
</reference>